<dbReference type="RefSeq" id="WP_124223690.1">
    <property type="nucleotide sequence ID" value="NZ_RKRF01000014.1"/>
</dbReference>
<accession>A0A3N5AYN0</accession>
<dbReference type="EMBL" id="RKRF01000014">
    <property type="protein sequence ID" value="RPF50077.1"/>
    <property type="molecule type" value="Genomic_DNA"/>
</dbReference>
<dbReference type="Proteomes" id="UP000276443">
    <property type="component" value="Unassembled WGS sequence"/>
</dbReference>
<evidence type="ECO:0000313" key="2">
    <source>
        <dbReference type="Proteomes" id="UP000276443"/>
    </source>
</evidence>
<comment type="caution">
    <text evidence="1">The sequence shown here is derived from an EMBL/GenBank/DDBJ whole genome shotgun (WGS) entry which is preliminary data.</text>
</comment>
<sequence>MKKWYKHIKTERGSQVVEFIGTFPLIIISALVAWQILMAGYTMIIGEAAARDAARVASVGGDYEVAAQNSASGLYVSSQLSDEGDYVEVSVKTKVPTIKIPIWENPNFEIESSAIMPKEPEDEED</sequence>
<keyword evidence="2" id="KW-1185">Reference proteome</keyword>
<protein>
    <recommendedName>
        <fullName evidence="3">TadE-like protein</fullName>
    </recommendedName>
</protein>
<gene>
    <name evidence="1" type="ORF">EDC24_2894</name>
</gene>
<organism evidence="1 2">
    <name type="scientific">Aquisalibacillus elongatus</name>
    <dbReference type="NCBI Taxonomy" id="485577"/>
    <lineage>
        <taxon>Bacteria</taxon>
        <taxon>Bacillati</taxon>
        <taxon>Bacillota</taxon>
        <taxon>Bacilli</taxon>
        <taxon>Bacillales</taxon>
        <taxon>Bacillaceae</taxon>
        <taxon>Aquisalibacillus</taxon>
    </lineage>
</organism>
<evidence type="ECO:0000313" key="1">
    <source>
        <dbReference type="EMBL" id="RPF50077.1"/>
    </source>
</evidence>
<evidence type="ECO:0008006" key="3">
    <source>
        <dbReference type="Google" id="ProtNLM"/>
    </source>
</evidence>
<proteinExistence type="predicted"/>
<dbReference type="AlphaFoldDB" id="A0A3N5AYN0"/>
<dbReference type="OrthoDB" id="2616324at2"/>
<reference evidence="1 2" key="1">
    <citation type="submission" date="2018-11" db="EMBL/GenBank/DDBJ databases">
        <title>Genomic Encyclopedia of Type Strains, Phase IV (KMG-IV): sequencing the most valuable type-strain genomes for metagenomic binning, comparative biology and taxonomic classification.</title>
        <authorList>
            <person name="Goeker M."/>
        </authorList>
    </citation>
    <scope>NUCLEOTIDE SEQUENCE [LARGE SCALE GENOMIC DNA]</scope>
    <source>
        <strain evidence="1 2">DSM 18090</strain>
    </source>
</reference>
<name>A0A3N5AYN0_9BACI</name>